<dbReference type="InterPro" id="IPR026082">
    <property type="entry name" value="ABCA"/>
</dbReference>
<organism evidence="2 3">
    <name type="scientific">Trifolium subterraneum</name>
    <name type="common">Subterranean clover</name>
    <dbReference type="NCBI Taxonomy" id="3900"/>
    <lineage>
        <taxon>Eukaryota</taxon>
        <taxon>Viridiplantae</taxon>
        <taxon>Streptophyta</taxon>
        <taxon>Embryophyta</taxon>
        <taxon>Tracheophyta</taxon>
        <taxon>Spermatophyta</taxon>
        <taxon>Magnoliopsida</taxon>
        <taxon>eudicotyledons</taxon>
        <taxon>Gunneridae</taxon>
        <taxon>Pentapetalae</taxon>
        <taxon>rosids</taxon>
        <taxon>fabids</taxon>
        <taxon>Fabales</taxon>
        <taxon>Fabaceae</taxon>
        <taxon>Papilionoideae</taxon>
        <taxon>50 kb inversion clade</taxon>
        <taxon>NPAAA clade</taxon>
        <taxon>Hologalegina</taxon>
        <taxon>IRL clade</taxon>
        <taxon>Trifolieae</taxon>
        <taxon>Trifolium</taxon>
    </lineage>
</organism>
<protein>
    <recommendedName>
        <fullName evidence="4">ABC transporter A family member</fullName>
    </recommendedName>
</protein>
<dbReference type="EMBL" id="DF973224">
    <property type="protein sequence ID" value="GAU21064.1"/>
    <property type="molecule type" value="Genomic_DNA"/>
</dbReference>
<keyword evidence="1" id="KW-0812">Transmembrane</keyword>
<proteinExistence type="predicted"/>
<dbReference type="GO" id="GO:0016020">
    <property type="term" value="C:membrane"/>
    <property type="evidence" value="ECO:0007669"/>
    <property type="project" value="InterPro"/>
</dbReference>
<accession>A0A2Z6LQC5</accession>
<sequence length="333" mass="37355">MTNGGNRHNEPASFWTQANALLRKNLTFQKRNVKTNVRLILFPFVLCILLLLLQNLLNKQFDKAKNKCGCICTKTQGEQCLEKKCGVQYSDFDQVGACPITNPPEWPPFLQTPDPQYRAVRTDFLPFSDFPNPLCRNNGSCPITMLFTGTNQSLGEVLSGNMIPSTFGINNTDVMDSLATNVLGSASKTENTNFLEPAFFSDLPIYYLQSQCGKNSTFSIPIQISTTSRQQELRCAQALRLWRNSSSEVNNELYKGYRKGNTARKINEIVAGYDFLNSNENIFNVSIWYNATYKNDTGFDPIALARDPKCEFGHKIEDTVSSSAAQAHRVGHL</sequence>
<dbReference type="GO" id="GO:0005319">
    <property type="term" value="F:lipid transporter activity"/>
    <property type="evidence" value="ECO:0007669"/>
    <property type="project" value="TreeGrafter"/>
</dbReference>
<evidence type="ECO:0000313" key="2">
    <source>
        <dbReference type="EMBL" id="GAU21064.1"/>
    </source>
</evidence>
<evidence type="ECO:0000313" key="3">
    <source>
        <dbReference type="Proteomes" id="UP000242715"/>
    </source>
</evidence>
<feature type="transmembrane region" description="Helical" evidence="1">
    <location>
        <begin position="39"/>
        <end position="57"/>
    </location>
</feature>
<keyword evidence="1" id="KW-1133">Transmembrane helix</keyword>
<dbReference type="OrthoDB" id="1429037at2759"/>
<evidence type="ECO:0008006" key="4">
    <source>
        <dbReference type="Google" id="ProtNLM"/>
    </source>
</evidence>
<evidence type="ECO:0000256" key="1">
    <source>
        <dbReference type="SAM" id="Phobius"/>
    </source>
</evidence>
<name>A0A2Z6LQC5_TRISU</name>
<gene>
    <name evidence="2" type="ORF">TSUD_132760</name>
</gene>
<reference evidence="3" key="1">
    <citation type="journal article" date="2017" name="Front. Plant Sci.">
        <title>Climate Clever Clovers: New Paradigm to Reduce the Environmental Footprint of Ruminants by Breeding Low Methanogenic Forages Utilizing Haplotype Variation.</title>
        <authorList>
            <person name="Kaur P."/>
            <person name="Appels R."/>
            <person name="Bayer P.E."/>
            <person name="Keeble-Gagnere G."/>
            <person name="Wang J."/>
            <person name="Hirakawa H."/>
            <person name="Shirasawa K."/>
            <person name="Vercoe P."/>
            <person name="Stefanova K."/>
            <person name="Durmic Z."/>
            <person name="Nichols P."/>
            <person name="Revell C."/>
            <person name="Isobe S.N."/>
            <person name="Edwards D."/>
            <person name="Erskine W."/>
        </authorList>
    </citation>
    <scope>NUCLEOTIDE SEQUENCE [LARGE SCALE GENOMIC DNA]</scope>
    <source>
        <strain evidence="3">cv. Daliak</strain>
    </source>
</reference>
<dbReference type="GO" id="GO:0140359">
    <property type="term" value="F:ABC-type transporter activity"/>
    <property type="evidence" value="ECO:0007669"/>
    <property type="project" value="InterPro"/>
</dbReference>
<dbReference type="PANTHER" id="PTHR19229:SF154">
    <property type="entry name" value="ABC TRANSPORTER A FAMILY MEMBER 3-RELATED"/>
    <property type="match status" value="1"/>
</dbReference>
<dbReference type="AlphaFoldDB" id="A0A2Z6LQC5"/>
<dbReference type="PANTHER" id="PTHR19229">
    <property type="entry name" value="ATP-BINDING CASSETTE TRANSPORTER SUBFAMILY A ABCA"/>
    <property type="match status" value="1"/>
</dbReference>
<dbReference type="Proteomes" id="UP000242715">
    <property type="component" value="Unassembled WGS sequence"/>
</dbReference>
<keyword evidence="3" id="KW-1185">Reference proteome</keyword>
<keyword evidence="1" id="KW-0472">Membrane</keyword>